<evidence type="ECO:0000313" key="8">
    <source>
        <dbReference type="Proteomes" id="UP000031623"/>
    </source>
</evidence>
<dbReference type="SMART" id="SM00823">
    <property type="entry name" value="PKS_PP"/>
    <property type="match status" value="2"/>
</dbReference>
<dbReference type="Gene3D" id="3.30.559.10">
    <property type="entry name" value="Chloramphenicol acetyltransferase-like domain"/>
    <property type="match status" value="1"/>
</dbReference>
<dbReference type="GO" id="GO:0005829">
    <property type="term" value="C:cytosol"/>
    <property type="evidence" value="ECO:0007669"/>
    <property type="project" value="TreeGrafter"/>
</dbReference>
<dbReference type="InterPro" id="IPR006162">
    <property type="entry name" value="Ppantetheine_attach_site"/>
</dbReference>
<keyword evidence="8" id="KW-1185">Reference proteome</keyword>
<dbReference type="PROSITE" id="PS50075">
    <property type="entry name" value="CARRIER"/>
    <property type="match status" value="2"/>
</dbReference>
<dbReference type="NCBIfam" id="TIGR01733">
    <property type="entry name" value="AA-adenyl-dom"/>
    <property type="match status" value="2"/>
</dbReference>
<dbReference type="GO" id="GO:0003824">
    <property type="term" value="F:catalytic activity"/>
    <property type="evidence" value="ECO:0007669"/>
    <property type="project" value="InterPro"/>
</dbReference>
<dbReference type="STRING" id="40754.THII_1050"/>
<sequence>MTSISPKSSVKLSTSDWHKILVAWNDTKTDYPKDKCIHRLFEIQVEQTPDNIAVVFDNNKLSYRELNTQANQLAHYLRILGVKPATLVGICLERSLNMIIGLLAILKAGGVYVPLDPDYPKERLTIMLADSQVAVLLTQEKLVTRLSTLSIPLVKLDTDWETIAQQNQENPINNSNPEDLAYVIYTSGSTGKPKGVAIPHQAINRLVNNTNYIDISATDVMAQVSNCSFDAATFEIWGALLHGAKLVILTKNIVLSPQDFVTQLREQGISLLFLTTALFNQLAQAVPSAFASLRCLLFGGEAVNPIWVSKVLKQAPPQQLLHVYGPTETTTFATWYLVKEVPENATTVPIGRPISNTQCYILDDQLQPLPIGSAGELYIGGDGLAQGYLNQLDLTQDRFITVSLGDLGESRVYKTGDLVRYLPDGNIEFLGRLDNQVKLRGFRIELGEIETVLARHPNVQQAVVIINEVQPDDKRLVAYITCAQPPTPSELYHFLQTQLPDYMIPAAFIQLEKLPLTPNGKIDRQALPTPDFSQSDHPDNEVAPRSATETSLTTIWSQVLKREFISIQSNFFELGGHSLLATQVISRIRETFQVNLPLAYLFDNPTIADLAKQIDMLLQISSLEIPVVQASEGKASTHTLSISQQSFWLFEQLHPQTPTYHIPFAFKLSGTLDLSALERALSEMVCRHTILRTTFELDDNNVPTQRIAPPRPVTVIVKERQTSAADEIKQWLAEEIRQPFDLTKEHLLRVTLWLIGKQEQILLLLFHHLITDGWSVGLFIKELSELYTTGLENQIIPKDSSYQYVDFCRWQTQWLASPLADTQLTYWQTQLAAPLPVLELPTDYSRPPVQTYHGARQVIVIASPLTLALRQLSHQQGVTLFMTLLAAFKILLYRYTGQTDLLVGTAIANRQRLEWEQVLGLFINTLILRTQPAGPTAFTTFLHQVRDVALAAYQHQDLSFQILVDKIHPDRDLSHNPLFQTFFLLQNFDFPNLELAGLITTPIAINTGTSKFDLTLELYEKADHLEGWFEYNVDLFNASTIQRLEEHLQTLLTDIVAHPEKSLSRLRILTEAERNRLVHPPKLIRPINPFTEFTQAEIEQSIPARFAQQVKKYPQHIAVKTPHTQLTYTQLHAQANQVAQALLAVVNGEQPNVGLLFEHDAAMIVAIMGVLTAGLTYVPLTPDLPFQRLVYILQDSQAQILLTHNPHLTLAQNLISATRKLINIDDLKANSGAKLPTVISPDTLAYLLYTSGTTGQPKGVIQNHRNVLHFIRNYTNNLHINANDQLSLLSSYSFDAAVMDIFAALLNGATLCPINLKEDYQAYSLKNLIQEQGITIYHSTPTVYRHFISTLTANDRFPKLRLIVMGGEEVYQADFAAYQQYFSNHCLFINGLGPSESTVTLQYFLNKQSSNPQPTVPVGYPVEETEITLLNEKGEETELYGEMAIKSDYIALGYWQQPSLTQAAFQFDQNQRRYYRTGDLGRLRGDGSIEFNGRKDSQVKLRGYRIELSEIEAILQQHPAVQESTAMIREDQPGLKQLVAYIVPPAQELVIPTGHEFRQFLKEKLPDYMVPSAIMILNAIPLLPNGKVNYRQLPIPVPESTTFVAPRSDLEQQLTSIWEKILGISSIGVHDNFFNLGGHSLLAVALVNQIEKQFGKRLPLISLFQAPTIAQQAGLLQEQQSSRSWTILEAIQPLGTRPILFFLCPGHYVRNLSQVLGLEQPIYRLEILGLQSSHQQIFSLDIATKRFIQEIQSIQPQGPYYFLGFCGLAKMAIELARQLQEQGHSIAFLGLIQAIPYYPRWSFSQHWSKLLESGPVYLWRKIIRKFRSNQNRLIHFFLSKTNKITSLKPVKENLSPQLEYTRFVNSFIHTLNSYAMPPYRGDMVLFHLSEWCTKNATELELARQVAAGKLEVYEIPAKIHDRLCITPQVEVLGKQLQLYLEQHCFNMSSTKIESQN</sequence>
<dbReference type="InterPro" id="IPR036736">
    <property type="entry name" value="ACP-like_sf"/>
</dbReference>
<evidence type="ECO:0000256" key="4">
    <source>
        <dbReference type="ARBA" id="ARBA00022553"/>
    </source>
</evidence>
<dbReference type="FunFam" id="1.10.1200.10:FF:000005">
    <property type="entry name" value="Nonribosomal peptide synthetase 1"/>
    <property type="match status" value="2"/>
</dbReference>
<dbReference type="FunFam" id="3.40.50.980:FF:000001">
    <property type="entry name" value="Non-ribosomal peptide synthetase"/>
    <property type="match status" value="1"/>
</dbReference>
<dbReference type="Pfam" id="PF13193">
    <property type="entry name" value="AMP-binding_C"/>
    <property type="match status" value="2"/>
</dbReference>
<dbReference type="Gene3D" id="3.30.300.30">
    <property type="match status" value="2"/>
</dbReference>
<protein>
    <submittedName>
        <fullName evidence="7">Amino acid adenylation enzyme/thioester reductase family protein</fullName>
    </submittedName>
</protein>
<feature type="domain" description="Carrier" evidence="6">
    <location>
        <begin position="1605"/>
        <end position="1680"/>
    </location>
</feature>
<dbReference type="FunFam" id="3.40.50.12780:FF:000012">
    <property type="entry name" value="Non-ribosomal peptide synthetase"/>
    <property type="match status" value="1"/>
</dbReference>
<dbReference type="InterPro" id="IPR001031">
    <property type="entry name" value="Thioesterase"/>
</dbReference>
<organism evidence="7 8">
    <name type="scientific">Thioploca ingrica</name>
    <dbReference type="NCBI Taxonomy" id="40754"/>
    <lineage>
        <taxon>Bacteria</taxon>
        <taxon>Pseudomonadati</taxon>
        <taxon>Pseudomonadota</taxon>
        <taxon>Gammaproteobacteria</taxon>
        <taxon>Thiotrichales</taxon>
        <taxon>Thiotrichaceae</taxon>
        <taxon>Thioploca</taxon>
    </lineage>
</organism>
<evidence type="ECO:0000256" key="5">
    <source>
        <dbReference type="SAM" id="MobiDB-lite"/>
    </source>
</evidence>
<dbReference type="InterPro" id="IPR020845">
    <property type="entry name" value="AMP-binding_CS"/>
</dbReference>
<feature type="region of interest" description="Disordered" evidence="5">
    <location>
        <begin position="520"/>
        <end position="547"/>
    </location>
</feature>
<dbReference type="SUPFAM" id="SSF47336">
    <property type="entry name" value="ACP-like"/>
    <property type="match status" value="2"/>
</dbReference>
<dbReference type="GO" id="GO:0043041">
    <property type="term" value="P:amino acid activation for nonribosomal peptide biosynthetic process"/>
    <property type="evidence" value="ECO:0007669"/>
    <property type="project" value="TreeGrafter"/>
</dbReference>
<dbReference type="SUPFAM" id="SSF56801">
    <property type="entry name" value="Acetyl-CoA synthetase-like"/>
    <property type="match status" value="2"/>
</dbReference>
<dbReference type="Gene3D" id="3.30.559.30">
    <property type="entry name" value="Nonribosomal peptide synthetase, condensation domain"/>
    <property type="match status" value="1"/>
</dbReference>
<feature type="domain" description="Carrier" evidence="6">
    <location>
        <begin position="543"/>
        <end position="618"/>
    </location>
</feature>
<dbReference type="PANTHER" id="PTHR45527">
    <property type="entry name" value="NONRIBOSOMAL PEPTIDE SYNTHETASE"/>
    <property type="match status" value="1"/>
</dbReference>
<dbReference type="HOGENOM" id="CLU_000022_0_12_6"/>
<keyword evidence="4" id="KW-0597">Phosphoprotein</keyword>
<accession>A0A090AIS8</accession>
<dbReference type="Gene3D" id="3.40.50.980">
    <property type="match status" value="2"/>
</dbReference>
<dbReference type="FunFam" id="3.40.50.980:FF:000002">
    <property type="entry name" value="Enterobactin synthetase component F"/>
    <property type="match status" value="1"/>
</dbReference>
<dbReference type="NCBIfam" id="NF003417">
    <property type="entry name" value="PRK04813.1"/>
    <property type="match status" value="2"/>
</dbReference>
<dbReference type="Pfam" id="PF00501">
    <property type="entry name" value="AMP-binding"/>
    <property type="match status" value="2"/>
</dbReference>
<dbReference type="Gene3D" id="1.10.1200.10">
    <property type="entry name" value="ACP-like"/>
    <property type="match status" value="2"/>
</dbReference>
<dbReference type="GO" id="GO:0031177">
    <property type="term" value="F:phosphopantetheine binding"/>
    <property type="evidence" value="ECO:0007669"/>
    <property type="project" value="InterPro"/>
</dbReference>
<dbReference type="InterPro" id="IPR023213">
    <property type="entry name" value="CAT-like_dom_sf"/>
</dbReference>
<name>A0A090AIS8_9GAMM</name>
<dbReference type="InterPro" id="IPR000873">
    <property type="entry name" value="AMP-dep_synth/lig_dom"/>
</dbReference>
<gene>
    <name evidence="7" type="ORF">THII_1050</name>
</gene>
<dbReference type="PROSITE" id="PS00012">
    <property type="entry name" value="PHOSPHOPANTETHEINE"/>
    <property type="match status" value="1"/>
</dbReference>
<dbReference type="InterPro" id="IPR020806">
    <property type="entry name" value="PKS_PP-bd"/>
</dbReference>
<dbReference type="Pfam" id="PF00550">
    <property type="entry name" value="PP-binding"/>
    <property type="match status" value="2"/>
</dbReference>
<dbReference type="InterPro" id="IPR010071">
    <property type="entry name" value="AA_adenyl_dom"/>
</dbReference>
<dbReference type="Gene3D" id="2.30.38.10">
    <property type="entry name" value="Luciferase, Domain 3"/>
    <property type="match status" value="1"/>
</dbReference>
<reference evidence="7 8" key="1">
    <citation type="journal article" date="2014" name="ISME J.">
        <title>Ecophysiology of Thioploca ingrica as revealed by the complete genome sequence supplemented with proteomic evidence.</title>
        <authorList>
            <person name="Kojima H."/>
            <person name="Ogura Y."/>
            <person name="Yamamoto N."/>
            <person name="Togashi T."/>
            <person name="Mori H."/>
            <person name="Watanabe T."/>
            <person name="Nemoto F."/>
            <person name="Kurokawa K."/>
            <person name="Hayashi T."/>
            <person name="Fukui M."/>
        </authorList>
    </citation>
    <scope>NUCLEOTIDE SEQUENCE [LARGE SCALE GENOMIC DNA]</scope>
</reference>
<dbReference type="EMBL" id="AP014633">
    <property type="protein sequence ID" value="BAP55347.1"/>
    <property type="molecule type" value="Genomic_DNA"/>
</dbReference>
<comment type="cofactor">
    <cofactor evidence="1">
        <name>pantetheine 4'-phosphate</name>
        <dbReference type="ChEBI" id="CHEBI:47942"/>
    </cofactor>
</comment>
<dbReference type="SUPFAM" id="SSF53474">
    <property type="entry name" value="alpha/beta-Hydrolases"/>
    <property type="match status" value="1"/>
</dbReference>
<dbReference type="GO" id="GO:0044550">
    <property type="term" value="P:secondary metabolite biosynthetic process"/>
    <property type="evidence" value="ECO:0007669"/>
    <property type="project" value="UniProtKB-ARBA"/>
</dbReference>
<dbReference type="InterPro" id="IPR045851">
    <property type="entry name" value="AMP-bd_C_sf"/>
</dbReference>
<dbReference type="CDD" id="cd19531">
    <property type="entry name" value="LCL_NRPS-like"/>
    <property type="match status" value="1"/>
</dbReference>
<dbReference type="Pfam" id="PF00975">
    <property type="entry name" value="Thioesterase"/>
    <property type="match status" value="1"/>
</dbReference>
<dbReference type="KEGG" id="tig:THII_1050"/>
<dbReference type="Gene3D" id="3.40.50.12780">
    <property type="entry name" value="N-terminal domain of ligase-like"/>
    <property type="match status" value="1"/>
</dbReference>
<dbReference type="CDD" id="cd12117">
    <property type="entry name" value="A_NRPS_Srf_like"/>
    <property type="match status" value="1"/>
</dbReference>
<comment type="similarity">
    <text evidence="2">Belongs to the ATP-dependent AMP-binding enzyme family.</text>
</comment>
<dbReference type="InterPro" id="IPR001242">
    <property type="entry name" value="Condensation_dom"/>
</dbReference>
<proteinExistence type="inferred from homology"/>
<evidence type="ECO:0000256" key="1">
    <source>
        <dbReference type="ARBA" id="ARBA00001957"/>
    </source>
</evidence>
<dbReference type="Gene3D" id="3.40.50.1820">
    <property type="entry name" value="alpha/beta hydrolase"/>
    <property type="match status" value="1"/>
</dbReference>
<keyword evidence="3" id="KW-0596">Phosphopantetheine</keyword>
<evidence type="ECO:0000256" key="3">
    <source>
        <dbReference type="ARBA" id="ARBA00022450"/>
    </source>
</evidence>
<dbReference type="SUPFAM" id="SSF52777">
    <property type="entry name" value="CoA-dependent acyltransferases"/>
    <property type="match status" value="2"/>
</dbReference>
<dbReference type="OrthoDB" id="5618670at2"/>
<dbReference type="Proteomes" id="UP000031623">
    <property type="component" value="Chromosome"/>
</dbReference>
<dbReference type="InterPro" id="IPR009081">
    <property type="entry name" value="PP-bd_ACP"/>
</dbReference>
<evidence type="ECO:0000256" key="2">
    <source>
        <dbReference type="ARBA" id="ARBA00006432"/>
    </source>
</evidence>
<dbReference type="PANTHER" id="PTHR45527:SF14">
    <property type="entry name" value="PLIPASTATIN SYNTHASE SUBUNIT B"/>
    <property type="match status" value="1"/>
</dbReference>
<dbReference type="InterPro" id="IPR042099">
    <property type="entry name" value="ANL_N_sf"/>
</dbReference>
<dbReference type="Pfam" id="PF00668">
    <property type="entry name" value="Condensation"/>
    <property type="match status" value="1"/>
</dbReference>
<evidence type="ECO:0000313" key="7">
    <source>
        <dbReference type="EMBL" id="BAP55347.1"/>
    </source>
</evidence>
<dbReference type="FunFam" id="3.30.300.30:FF:000010">
    <property type="entry name" value="Enterobactin synthetase component F"/>
    <property type="match status" value="1"/>
</dbReference>
<dbReference type="InterPro" id="IPR029058">
    <property type="entry name" value="AB_hydrolase_fold"/>
</dbReference>
<dbReference type="CDD" id="cd05930">
    <property type="entry name" value="A_NRPS"/>
    <property type="match status" value="1"/>
</dbReference>
<dbReference type="PROSITE" id="PS00455">
    <property type="entry name" value="AMP_BINDING"/>
    <property type="match status" value="2"/>
</dbReference>
<dbReference type="InterPro" id="IPR025110">
    <property type="entry name" value="AMP-bd_C"/>
</dbReference>
<evidence type="ECO:0000259" key="6">
    <source>
        <dbReference type="PROSITE" id="PS50075"/>
    </source>
</evidence>